<reference evidence="2" key="1">
    <citation type="submission" date="2021-01" db="EMBL/GenBank/DDBJ databases">
        <title>Marivirga aurantiaca sp. nov., isolated from intertidal surface sediments.</title>
        <authorList>
            <person name="Zhang M."/>
        </authorList>
    </citation>
    <scope>NUCLEOTIDE SEQUENCE</scope>
    <source>
        <strain evidence="2">S37H4</strain>
    </source>
</reference>
<dbReference type="AlphaFoldDB" id="A0A934WZF0"/>
<protein>
    <submittedName>
        <fullName evidence="2">Uncharacterized protein</fullName>
    </submittedName>
</protein>
<sequence length="206" mass="23368">MSSQRLILNSALAGLIIIAASFLFRFFVETVFPNLFLKVSEFLGSLFSGSQKYLWTMLIGLFLTIIITHLTNFIISKIPRIRNLPINLAITYYGNELEQLCRDSIVQGFALQITLKNDKVYVGFISEAPIPSKTNYLLFTPVYSGYRDSLTKRLNLDTSYALVIESLIEDNLEEKLSIISVVIKQDEILTISPHDPDIYSRFSGKI</sequence>
<keyword evidence="1" id="KW-1133">Transmembrane helix</keyword>
<evidence type="ECO:0000256" key="1">
    <source>
        <dbReference type="SAM" id="Phobius"/>
    </source>
</evidence>
<dbReference type="Proteomes" id="UP000611723">
    <property type="component" value="Unassembled WGS sequence"/>
</dbReference>
<proteinExistence type="predicted"/>
<keyword evidence="1" id="KW-0472">Membrane</keyword>
<feature type="transmembrane region" description="Helical" evidence="1">
    <location>
        <begin position="7"/>
        <end position="28"/>
    </location>
</feature>
<name>A0A934WZF0_9BACT</name>
<dbReference type="EMBL" id="JAEQBW010000004">
    <property type="protein sequence ID" value="MBK6265635.1"/>
    <property type="molecule type" value="Genomic_DNA"/>
</dbReference>
<keyword evidence="1" id="KW-0812">Transmembrane</keyword>
<accession>A0A934WZF0</accession>
<evidence type="ECO:0000313" key="3">
    <source>
        <dbReference type="Proteomes" id="UP000611723"/>
    </source>
</evidence>
<keyword evidence="3" id="KW-1185">Reference proteome</keyword>
<gene>
    <name evidence="2" type="ORF">JKA74_11350</name>
</gene>
<comment type="caution">
    <text evidence="2">The sequence shown here is derived from an EMBL/GenBank/DDBJ whole genome shotgun (WGS) entry which is preliminary data.</text>
</comment>
<evidence type="ECO:0000313" key="2">
    <source>
        <dbReference type="EMBL" id="MBK6265635.1"/>
    </source>
</evidence>
<organism evidence="2 3">
    <name type="scientific">Marivirga aurantiaca</name>
    <dbReference type="NCBI Taxonomy" id="2802615"/>
    <lineage>
        <taxon>Bacteria</taxon>
        <taxon>Pseudomonadati</taxon>
        <taxon>Bacteroidota</taxon>
        <taxon>Cytophagia</taxon>
        <taxon>Cytophagales</taxon>
        <taxon>Marivirgaceae</taxon>
        <taxon>Marivirga</taxon>
    </lineage>
</organism>
<feature type="transmembrane region" description="Helical" evidence="1">
    <location>
        <begin position="53"/>
        <end position="75"/>
    </location>
</feature>
<dbReference type="RefSeq" id="WP_201431311.1">
    <property type="nucleotide sequence ID" value="NZ_JAEQBW010000004.1"/>
</dbReference>